<reference evidence="1" key="1">
    <citation type="submission" date="2021-06" db="EMBL/GenBank/DDBJ databases">
        <authorList>
            <person name="Kallberg Y."/>
            <person name="Tangrot J."/>
            <person name="Rosling A."/>
        </authorList>
    </citation>
    <scope>NUCLEOTIDE SEQUENCE</scope>
    <source>
        <strain evidence="1">CL356</strain>
    </source>
</reference>
<sequence>MATGKTLKHGFSNECFVLDEHDQVCTKTYSITTFSDKNDRAQMFNFHICQVDLSKKKLLILIVSNTGDGDPLDSTTKFFIFLREIKSNTF</sequence>
<gene>
    <name evidence="1" type="ORF">ACOLOM_LOCUS2504</name>
</gene>
<evidence type="ECO:0000313" key="2">
    <source>
        <dbReference type="Proteomes" id="UP000789525"/>
    </source>
</evidence>
<accession>A0ACA9KWG5</accession>
<dbReference type="Proteomes" id="UP000789525">
    <property type="component" value="Unassembled WGS sequence"/>
</dbReference>
<proteinExistence type="predicted"/>
<dbReference type="EMBL" id="CAJVPT010003303">
    <property type="protein sequence ID" value="CAG8494096.1"/>
    <property type="molecule type" value="Genomic_DNA"/>
</dbReference>
<protein>
    <submittedName>
        <fullName evidence="1">7439_t:CDS:1</fullName>
    </submittedName>
</protein>
<name>A0ACA9KWG5_9GLOM</name>
<evidence type="ECO:0000313" key="1">
    <source>
        <dbReference type="EMBL" id="CAG8494096.1"/>
    </source>
</evidence>
<keyword evidence="2" id="KW-1185">Reference proteome</keyword>
<comment type="caution">
    <text evidence="1">The sequence shown here is derived from an EMBL/GenBank/DDBJ whole genome shotgun (WGS) entry which is preliminary data.</text>
</comment>
<organism evidence="1 2">
    <name type="scientific">Acaulospora colombiana</name>
    <dbReference type="NCBI Taxonomy" id="27376"/>
    <lineage>
        <taxon>Eukaryota</taxon>
        <taxon>Fungi</taxon>
        <taxon>Fungi incertae sedis</taxon>
        <taxon>Mucoromycota</taxon>
        <taxon>Glomeromycotina</taxon>
        <taxon>Glomeromycetes</taxon>
        <taxon>Diversisporales</taxon>
        <taxon>Acaulosporaceae</taxon>
        <taxon>Acaulospora</taxon>
    </lineage>
</organism>